<organism evidence="1">
    <name type="scientific">freshwater metagenome</name>
    <dbReference type="NCBI Taxonomy" id="449393"/>
    <lineage>
        <taxon>unclassified sequences</taxon>
        <taxon>metagenomes</taxon>
        <taxon>ecological metagenomes</taxon>
    </lineage>
</organism>
<evidence type="ECO:0000313" key="1">
    <source>
        <dbReference type="EMBL" id="CAB4727053.1"/>
    </source>
</evidence>
<dbReference type="InterPro" id="IPR029069">
    <property type="entry name" value="HotDog_dom_sf"/>
</dbReference>
<gene>
    <name evidence="1" type="ORF">UFOPK2754_00225</name>
    <name evidence="2" type="ORF">UFOPK3139_01137</name>
    <name evidence="3" type="ORF">UFOPK3543_02145</name>
</gene>
<dbReference type="Gene3D" id="3.10.129.10">
    <property type="entry name" value="Hotdog Thioesterase"/>
    <property type="match status" value="1"/>
</dbReference>
<dbReference type="Pfam" id="PF13279">
    <property type="entry name" value="4HBT_2"/>
    <property type="match status" value="1"/>
</dbReference>
<evidence type="ECO:0000313" key="3">
    <source>
        <dbReference type="EMBL" id="CAB4922088.1"/>
    </source>
</evidence>
<dbReference type="EMBL" id="CAFABA010000037">
    <property type="protein sequence ID" value="CAB4827606.1"/>
    <property type="molecule type" value="Genomic_DNA"/>
</dbReference>
<accession>A0A6J6RX17</accession>
<name>A0A6J6RX17_9ZZZZ</name>
<sequence>MQGVMHNSQYLAVIDDAVDVWTHPVLEQCIASGWDFMVKRADIVWHGPARHADVLQLELDVRRWGTSSFEVGVEAIVLADGLRCVSATVTYVGVDLENRRAAAVPGFVRAHLS</sequence>
<dbReference type="AlphaFoldDB" id="A0A6J6RX17"/>
<dbReference type="CDD" id="cd00586">
    <property type="entry name" value="4HBT"/>
    <property type="match status" value="1"/>
</dbReference>
<dbReference type="EMBL" id="CAEZYR010000005">
    <property type="protein sequence ID" value="CAB4727053.1"/>
    <property type="molecule type" value="Genomic_DNA"/>
</dbReference>
<dbReference type="EMBL" id="CAFBMH010000094">
    <property type="protein sequence ID" value="CAB4922088.1"/>
    <property type="molecule type" value="Genomic_DNA"/>
</dbReference>
<evidence type="ECO:0000313" key="2">
    <source>
        <dbReference type="EMBL" id="CAB4827606.1"/>
    </source>
</evidence>
<dbReference type="SUPFAM" id="SSF54637">
    <property type="entry name" value="Thioesterase/thiol ester dehydrase-isomerase"/>
    <property type="match status" value="1"/>
</dbReference>
<reference evidence="1" key="1">
    <citation type="submission" date="2020-05" db="EMBL/GenBank/DDBJ databases">
        <authorList>
            <person name="Chiriac C."/>
            <person name="Salcher M."/>
            <person name="Ghai R."/>
            <person name="Kavagutti S V."/>
        </authorList>
    </citation>
    <scope>NUCLEOTIDE SEQUENCE</scope>
</reference>
<proteinExistence type="predicted"/>
<protein>
    <submittedName>
        <fullName evidence="1">Unannotated protein</fullName>
    </submittedName>
</protein>